<organism evidence="2 3">
    <name type="scientific">Scleroderma citrinum Foug A</name>
    <dbReference type="NCBI Taxonomy" id="1036808"/>
    <lineage>
        <taxon>Eukaryota</taxon>
        <taxon>Fungi</taxon>
        <taxon>Dikarya</taxon>
        <taxon>Basidiomycota</taxon>
        <taxon>Agaricomycotina</taxon>
        <taxon>Agaricomycetes</taxon>
        <taxon>Agaricomycetidae</taxon>
        <taxon>Boletales</taxon>
        <taxon>Sclerodermatineae</taxon>
        <taxon>Sclerodermataceae</taxon>
        <taxon>Scleroderma</taxon>
    </lineage>
</organism>
<dbReference type="InParanoid" id="A0A0C3D970"/>
<dbReference type="Proteomes" id="UP000053989">
    <property type="component" value="Unassembled WGS sequence"/>
</dbReference>
<keyword evidence="3" id="KW-1185">Reference proteome</keyword>
<accession>A0A0C3D970</accession>
<sequence length="143" mass="16440">MSYKDLFTEFLRVWGVGQMCKNIQPFCDLFKNIMGCYRLASVLLGKSSDQRNSSQREERLPRDYRNPDPLGNEKEELFISTCGRFSRPSISPTAPNILSLYLLFIGSCFASEVGADSSGKADQWMILSRNKRLVRRVYNPRLE</sequence>
<reference evidence="3" key="2">
    <citation type="submission" date="2015-01" db="EMBL/GenBank/DDBJ databases">
        <title>Evolutionary Origins and Diversification of the Mycorrhizal Mutualists.</title>
        <authorList>
            <consortium name="DOE Joint Genome Institute"/>
            <consortium name="Mycorrhizal Genomics Consortium"/>
            <person name="Kohler A."/>
            <person name="Kuo A."/>
            <person name="Nagy L.G."/>
            <person name="Floudas D."/>
            <person name="Copeland A."/>
            <person name="Barry K.W."/>
            <person name="Cichocki N."/>
            <person name="Veneault-Fourrey C."/>
            <person name="LaButti K."/>
            <person name="Lindquist E.A."/>
            <person name="Lipzen A."/>
            <person name="Lundell T."/>
            <person name="Morin E."/>
            <person name="Murat C."/>
            <person name="Riley R."/>
            <person name="Ohm R."/>
            <person name="Sun H."/>
            <person name="Tunlid A."/>
            <person name="Henrissat B."/>
            <person name="Grigoriev I.V."/>
            <person name="Hibbett D.S."/>
            <person name="Martin F."/>
        </authorList>
    </citation>
    <scope>NUCLEOTIDE SEQUENCE [LARGE SCALE GENOMIC DNA]</scope>
    <source>
        <strain evidence="3">Foug A</strain>
    </source>
</reference>
<feature type="region of interest" description="Disordered" evidence="1">
    <location>
        <begin position="48"/>
        <end position="72"/>
    </location>
</feature>
<evidence type="ECO:0000256" key="1">
    <source>
        <dbReference type="SAM" id="MobiDB-lite"/>
    </source>
</evidence>
<proteinExistence type="predicted"/>
<feature type="compositionally biased region" description="Basic and acidic residues" evidence="1">
    <location>
        <begin position="54"/>
        <end position="72"/>
    </location>
</feature>
<dbReference type="AlphaFoldDB" id="A0A0C3D970"/>
<name>A0A0C3D970_9AGAM</name>
<evidence type="ECO:0000313" key="3">
    <source>
        <dbReference type="Proteomes" id="UP000053989"/>
    </source>
</evidence>
<gene>
    <name evidence="2" type="ORF">SCLCIDRAFT_547231</name>
</gene>
<reference evidence="2 3" key="1">
    <citation type="submission" date="2014-04" db="EMBL/GenBank/DDBJ databases">
        <authorList>
            <consortium name="DOE Joint Genome Institute"/>
            <person name="Kuo A."/>
            <person name="Kohler A."/>
            <person name="Nagy L.G."/>
            <person name="Floudas D."/>
            <person name="Copeland A."/>
            <person name="Barry K.W."/>
            <person name="Cichocki N."/>
            <person name="Veneault-Fourrey C."/>
            <person name="LaButti K."/>
            <person name="Lindquist E.A."/>
            <person name="Lipzen A."/>
            <person name="Lundell T."/>
            <person name="Morin E."/>
            <person name="Murat C."/>
            <person name="Sun H."/>
            <person name="Tunlid A."/>
            <person name="Henrissat B."/>
            <person name="Grigoriev I.V."/>
            <person name="Hibbett D.S."/>
            <person name="Martin F."/>
            <person name="Nordberg H.P."/>
            <person name="Cantor M.N."/>
            <person name="Hua S.X."/>
        </authorList>
    </citation>
    <scope>NUCLEOTIDE SEQUENCE [LARGE SCALE GENOMIC DNA]</scope>
    <source>
        <strain evidence="2 3">Foug A</strain>
    </source>
</reference>
<protein>
    <submittedName>
        <fullName evidence="2">Uncharacterized protein</fullName>
    </submittedName>
</protein>
<dbReference type="EMBL" id="KN822205">
    <property type="protein sequence ID" value="KIM52631.1"/>
    <property type="molecule type" value="Genomic_DNA"/>
</dbReference>
<evidence type="ECO:0000313" key="2">
    <source>
        <dbReference type="EMBL" id="KIM52631.1"/>
    </source>
</evidence>
<dbReference type="HOGENOM" id="CLU_1807353_0_0_1"/>